<dbReference type="InterPro" id="IPR014548">
    <property type="entry name" value="Ac_Trasf"/>
</dbReference>
<evidence type="ECO:0000256" key="2">
    <source>
        <dbReference type="ARBA" id="ARBA00022475"/>
    </source>
</evidence>
<reference evidence="8" key="1">
    <citation type="submission" date="2016-10" db="EMBL/GenBank/DDBJ databases">
        <title>Sequence of Gallionella enrichment culture.</title>
        <authorList>
            <person name="Poehlein A."/>
            <person name="Muehling M."/>
            <person name="Daniel R."/>
        </authorList>
    </citation>
    <scope>NUCLEOTIDE SEQUENCE</scope>
</reference>
<keyword evidence="5 7" id="KW-0472">Membrane</keyword>
<keyword evidence="4 8" id="KW-0808">Transferase</keyword>
<dbReference type="Pfam" id="PF03279">
    <property type="entry name" value="Lip_A_acyltrans"/>
    <property type="match status" value="1"/>
</dbReference>
<sequence>MQTPDKIEGKPPSGWMEKPERSNTLAIRFIVWIALTLGRRVARLFLYPICLYFFLFAGEAREASRKYLRKVLGREPHVGDGFRHIHTFASTVLDRVFLLNDRFDKFDVRAHVDTAAQAMIAGKQGCILLGAHLGSFEITRAFADEIKGPPVNVVMYEENARKLNSVLKAINPDQEQRIIGLGKVDSMLKVQQALQRGEFIGILADRGLEHDEASVTSDFLGTPAKFPGGPLRMAYMLKSPVLLMVGVYRGGNRYDLYFEALTDMSNAQGLPRNELIHQAQQRYVERVEHYCRDAPYNWFNFYDFWKP</sequence>
<keyword evidence="3" id="KW-0997">Cell inner membrane</keyword>
<name>A0A1J5RIC9_9ZZZZ</name>
<dbReference type="PANTHER" id="PTHR30606:SF9">
    <property type="entry name" value="LIPID A BIOSYNTHESIS LAUROYLTRANSFERASE"/>
    <property type="match status" value="1"/>
</dbReference>
<dbReference type="EMBL" id="MLJW01000171">
    <property type="protein sequence ID" value="OIQ95194.1"/>
    <property type="molecule type" value="Genomic_DNA"/>
</dbReference>
<evidence type="ECO:0000256" key="4">
    <source>
        <dbReference type="ARBA" id="ARBA00022679"/>
    </source>
</evidence>
<comment type="caution">
    <text evidence="8">The sequence shown here is derived from an EMBL/GenBank/DDBJ whole genome shotgun (WGS) entry which is preliminary data.</text>
</comment>
<dbReference type="GO" id="GO:0008610">
    <property type="term" value="P:lipid biosynthetic process"/>
    <property type="evidence" value="ECO:0007669"/>
    <property type="project" value="UniProtKB-ARBA"/>
</dbReference>
<dbReference type="AlphaFoldDB" id="A0A1J5RIC9"/>
<keyword evidence="7" id="KW-1133">Transmembrane helix</keyword>
<dbReference type="CDD" id="cd07984">
    <property type="entry name" value="LPLAT_LABLAT-like"/>
    <property type="match status" value="1"/>
</dbReference>
<gene>
    <name evidence="8" type="ORF">GALL_227810</name>
</gene>
<protein>
    <submittedName>
        <fullName evidence="8">Lipid A biosynthesis lauroyl acyltransferase</fullName>
    </submittedName>
</protein>
<dbReference type="PIRSF" id="PIRSF028561">
    <property type="entry name" value="Ac_Trasf"/>
    <property type="match status" value="1"/>
</dbReference>
<proteinExistence type="predicted"/>
<accession>A0A1J5RIC9</accession>
<evidence type="ECO:0000256" key="5">
    <source>
        <dbReference type="ARBA" id="ARBA00023136"/>
    </source>
</evidence>
<dbReference type="GO" id="GO:0016746">
    <property type="term" value="F:acyltransferase activity"/>
    <property type="evidence" value="ECO:0007669"/>
    <property type="project" value="UniProtKB-KW"/>
</dbReference>
<evidence type="ECO:0000256" key="6">
    <source>
        <dbReference type="ARBA" id="ARBA00023315"/>
    </source>
</evidence>
<keyword evidence="2" id="KW-1003">Cell membrane</keyword>
<keyword evidence="7" id="KW-0812">Transmembrane</keyword>
<evidence type="ECO:0000256" key="7">
    <source>
        <dbReference type="SAM" id="Phobius"/>
    </source>
</evidence>
<evidence type="ECO:0000256" key="3">
    <source>
        <dbReference type="ARBA" id="ARBA00022519"/>
    </source>
</evidence>
<feature type="transmembrane region" description="Helical" evidence="7">
    <location>
        <begin position="44"/>
        <end position="60"/>
    </location>
</feature>
<dbReference type="GO" id="GO:1901137">
    <property type="term" value="P:carbohydrate derivative biosynthetic process"/>
    <property type="evidence" value="ECO:0007669"/>
    <property type="project" value="UniProtKB-ARBA"/>
</dbReference>
<dbReference type="PANTHER" id="PTHR30606">
    <property type="entry name" value="LIPID A BIOSYNTHESIS LAUROYL ACYLTRANSFERASE"/>
    <property type="match status" value="1"/>
</dbReference>
<dbReference type="InterPro" id="IPR004960">
    <property type="entry name" value="LipA_acyltrans"/>
</dbReference>
<keyword evidence="6 8" id="KW-0012">Acyltransferase</keyword>
<evidence type="ECO:0000256" key="1">
    <source>
        <dbReference type="ARBA" id="ARBA00004533"/>
    </source>
</evidence>
<evidence type="ECO:0000313" key="8">
    <source>
        <dbReference type="EMBL" id="OIQ95194.1"/>
    </source>
</evidence>
<comment type="subcellular location">
    <subcellularLocation>
        <location evidence="1">Cell inner membrane</location>
    </subcellularLocation>
</comment>
<organism evidence="8">
    <name type="scientific">mine drainage metagenome</name>
    <dbReference type="NCBI Taxonomy" id="410659"/>
    <lineage>
        <taxon>unclassified sequences</taxon>
        <taxon>metagenomes</taxon>
        <taxon>ecological metagenomes</taxon>
    </lineage>
</organism>
<dbReference type="GO" id="GO:0005886">
    <property type="term" value="C:plasma membrane"/>
    <property type="evidence" value="ECO:0007669"/>
    <property type="project" value="UniProtKB-SubCell"/>
</dbReference>